<dbReference type="EMBL" id="VNKQ01000003">
    <property type="protein sequence ID" value="KAG0652182.1"/>
    <property type="molecule type" value="Genomic_DNA"/>
</dbReference>
<reference evidence="2" key="1">
    <citation type="submission" date="2019-07" db="EMBL/GenBank/DDBJ databases">
        <title>Hyphodiscus hymeniophilus genome sequencing and assembly.</title>
        <authorList>
            <person name="Kramer G."/>
            <person name="Nodwell J."/>
        </authorList>
    </citation>
    <scope>NUCLEOTIDE SEQUENCE</scope>
    <source>
        <strain evidence="2">ATCC 34498</strain>
    </source>
</reference>
<dbReference type="FunFam" id="3.30.420.40:FF:000058">
    <property type="entry name" value="Putative actin-related protein 5"/>
    <property type="match status" value="1"/>
</dbReference>
<dbReference type="SUPFAM" id="SSF53067">
    <property type="entry name" value="Actin-like ATPase domain"/>
    <property type="match status" value="2"/>
</dbReference>
<dbReference type="InterPro" id="IPR004001">
    <property type="entry name" value="Actin_CS"/>
</dbReference>
<organism evidence="2 3">
    <name type="scientific">Hyphodiscus hymeniophilus</name>
    <dbReference type="NCBI Taxonomy" id="353542"/>
    <lineage>
        <taxon>Eukaryota</taxon>
        <taxon>Fungi</taxon>
        <taxon>Dikarya</taxon>
        <taxon>Ascomycota</taxon>
        <taxon>Pezizomycotina</taxon>
        <taxon>Leotiomycetes</taxon>
        <taxon>Helotiales</taxon>
        <taxon>Hyphodiscaceae</taxon>
        <taxon>Hyphodiscus</taxon>
    </lineage>
</organism>
<sequence>MAAQPMTSSMQPTDVYGGDEVSAIILDPGYSSVRAGFAGEDTPKSFVNSHYGVSSSGGSYVFGDDTIHNPLANLDIRNPMSKEGVVEDWDAATKLWEYAITSRLTSFKQADPRTNGLNDDMKDADIEMEGVEEGEKPLEEHPLLMTETAWNNPKLREKSIEVAMESWGCPAFWLARNSVLASFGAGKATALVVDVGASTTSVICIHDGLILKKSVQKSPLAGNWLSSQLRSLFSTTDPKVELVPHFMIASKTPVDAGASAQATYRKFEDTPSASFRALEEERVLTEFKESVVQVWQDHRGLKAGTEYARQQPGRVFEMPDGSNQLWGVERYNVAEGMWDSSSALPVPNESAPSKGQTIPEMVKASLAGVDIDIRAHVLQNIVVTGGGTLVSGFTDRLHNELTAMYPGARIKIQAAGLTAERRFGSWIGGSILGSLGTFHQMWISKKEYEEFGTSIIEKRCK</sequence>
<comment type="caution">
    <text evidence="2">The sequence shown here is derived from an EMBL/GenBank/DDBJ whole genome shotgun (WGS) entry which is preliminary data.</text>
</comment>
<evidence type="ECO:0000256" key="1">
    <source>
        <dbReference type="RuleBase" id="RU000487"/>
    </source>
</evidence>
<dbReference type="FunFam" id="3.30.420.40:FF:000375">
    <property type="entry name" value="Actin-related protein 8"/>
    <property type="match status" value="1"/>
</dbReference>
<dbReference type="CDD" id="cd13395">
    <property type="entry name" value="ASKHA_NBD_Arp4_ACTL6-like"/>
    <property type="match status" value="1"/>
</dbReference>
<gene>
    <name evidence="2" type="ORF">D0Z07_0870</name>
</gene>
<dbReference type="Proteomes" id="UP000785200">
    <property type="component" value="Unassembled WGS sequence"/>
</dbReference>
<name>A0A9P7B0G4_9HELO</name>
<keyword evidence="3" id="KW-1185">Reference proteome</keyword>
<dbReference type="PROSITE" id="PS00432">
    <property type="entry name" value="ACTINS_2"/>
    <property type="match status" value="1"/>
</dbReference>
<dbReference type="SMART" id="SM00268">
    <property type="entry name" value="ACTIN"/>
    <property type="match status" value="1"/>
</dbReference>
<proteinExistence type="inferred from homology"/>
<dbReference type="Gene3D" id="3.30.420.40">
    <property type="match status" value="3"/>
</dbReference>
<comment type="similarity">
    <text evidence="1">Belongs to the actin family.</text>
</comment>
<dbReference type="PANTHER" id="PTHR11937">
    <property type="entry name" value="ACTIN"/>
    <property type="match status" value="1"/>
</dbReference>
<dbReference type="InterPro" id="IPR004000">
    <property type="entry name" value="Actin"/>
</dbReference>
<dbReference type="InterPro" id="IPR043129">
    <property type="entry name" value="ATPase_NBD"/>
</dbReference>
<dbReference type="OrthoDB" id="5132116at2759"/>
<accession>A0A9P7B0G4</accession>
<protein>
    <submittedName>
        <fullName evidence="2">Actin-related 4</fullName>
    </submittedName>
</protein>
<dbReference type="AlphaFoldDB" id="A0A9P7B0G4"/>
<evidence type="ECO:0000313" key="2">
    <source>
        <dbReference type="EMBL" id="KAG0652182.1"/>
    </source>
</evidence>
<dbReference type="Pfam" id="PF00022">
    <property type="entry name" value="Actin"/>
    <property type="match status" value="1"/>
</dbReference>
<dbReference type="Gene3D" id="3.90.640.10">
    <property type="entry name" value="Actin, Chain A, domain 4"/>
    <property type="match status" value="1"/>
</dbReference>
<evidence type="ECO:0000313" key="3">
    <source>
        <dbReference type="Proteomes" id="UP000785200"/>
    </source>
</evidence>